<feature type="region of interest" description="Disordered" evidence="1">
    <location>
        <begin position="200"/>
        <end position="225"/>
    </location>
</feature>
<feature type="region of interest" description="Disordered" evidence="1">
    <location>
        <begin position="174"/>
        <end position="193"/>
    </location>
</feature>
<organism evidence="2 3">
    <name type="scientific">Oesophagostomum dentatum</name>
    <name type="common">Nodular worm</name>
    <dbReference type="NCBI Taxonomy" id="61180"/>
    <lineage>
        <taxon>Eukaryota</taxon>
        <taxon>Metazoa</taxon>
        <taxon>Ecdysozoa</taxon>
        <taxon>Nematoda</taxon>
        <taxon>Chromadorea</taxon>
        <taxon>Rhabditida</taxon>
        <taxon>Rhabditina</taxon>
        <taxon>Rhabditomorpha</taxon>
        <taxon>Strongyloidea</taxon>
        <taxon>Strongylidae</taxon>
        <taxon>Oesophagostomum</taxon>
    </lineage>
</organism>
<accession>A0A0B1RXP2</accession>
<feature type="compositionally biased region" description="Polar residues" evidence="1">
    <location>
        <begin position="211"/>
        <end position="225"/>
    </location>
</feature>
<feature type="compositionally biased region" description="Basic and acidic residues" evidence="1">
    <location>
        <begin position="47"/>
        <end position="59"/>
    </location>
</feature>
<evidence type="ECO:0000313" key="3">
    <source>
        <dbReference type="Proteomes" id="UP000053660"/>
    </source>
</evidence>
<dbReference type="AlphaFoldDB" id="A0A0B1RXP2"/>
<dbReference type="OrthoDB" id="511529at2759"/>
<gene>
    <name evidence="2" type="ORF">OESDEN_22542</name>
</gene>
<keyword evidence="3" id="KW-1185">Reference proteome</keyword>
<feature type="region of interest" description="Disordered" evidence="1">
    <location>
        <begin position="1"/>
        <end position="21"/>
    </location>
</feature>
<proteinExistence type="predicted"/>
<feature type="region of interest" description="Disordered" evidence="1">
    <location>
        <begin position="47"/>
        <end position="82"/>
    </location>
</feature>
<dbReference type="EMBL" id="KN610368">
    <property type="protein sequence ID" value="KHJ77838.1"/>
    <property type="molecule type" value="Genomic_DNA"/>
</dbReference>
<evidence type="ECO:0000256" key="1">
    <source>
        <dbReference type="SAM" id="MobiDB-lite"/>
    </source>
</evidence>
<name>A0A0B1RXP2_OESDE</name>
<feature type="compositionally biased region" description="Basic and acidic residues" evidence="1">
    <location>
        <begin position="174"/>
        <end position="189"/>
    </location>
</feature>
<protein>
    <submittedName>
        <fullName evidence="2">Uncharacterized protein</fullName>
    </submittedName>
</protein>
<evidence type="ECO:0000313" key="2">
    <source>
        <dbReference type="EMBL" id="KHJ77838.1"/>
    </source>
</evidence>
<sequence>MRPNLSTAGQHKPAIQSTSLSEDVKPSNFALMSVKAEAYVDAKQHFHSGDGEEADRRSPAESITLSSTTDDEDSHPVQSSHSGISVSFQGYVTFMCLPWSPLLAPLLRMTVHTHYVPALQHEKGDAAPTINGSKLLTRAKKLKPILNKSTTPSEPPTTAQDEVTVIEEDVAEKSKEAQLESAKPTEHVLKRGKRSLIKPKISLGVEESVSSDKPQNATETNQVGL</sequence>
<reference evidence="2 3" key="1">
    <citation type="submission" date="2014-03" db="EMBL/GenBank/DDBJ databases">
        <title>Draft genome of the hookworm Oesophagostomum dentatum.</title>
        <authorList>
            <person name="Mitreva M."/>
        </authorList>
    </citation>
    <scope>NUCLEOTIDE SEQUENCE [LARGE SCALE GENOMIC DNA]</scope>
    <source>
        <strain evidence="2 3">OD-Hann</strain>
    </source>
</reference>
<dbReference type="Proteomes" id="UP000053660">
    <property type="component" value="Unassembled WGS sequence"/>
</dbReference>